<proteinExistence type="predicted"/>
<dbReference type="AlphaFoldDB" id="A0A7I9YBU0"/>
<evidence type="ECO:0008006" key="4">
    <source>
        <dbReference type="Google" id="ProtNLM"/>
    </source>
</evidence>
<evidence type="ECO:0000313" key="3">
    <source>
        <dbReference type="Proteomes" id="UP000465305"/>
    </source>
</evidence>
<reference evidence="2 3" key="1">
    <citation type="journal article" date="2019" name="Emerg. Microbes Infect.">
        <title>Comprehensive subspecies identification of 175 nontuberculous mycobacteria species based on 7547 genomic profiles.</title>
        <authorList>
            <person name="Matsumoto Y."/>
            <person name="Kinjo T."/>
            <person name="Motooka D."/>
            <person name="Nabeya D."/>
            <person name="Jung N."/>
            <person name="Uechi K."/>
            <person name="Horii T."/>
            <person name="Iida T."/>
            <person name="Fujita J."/>
            <person name="Nakamura S."/>
        </authorList>
    </citation>
    <scope>NUCLEOTIDE SEQUENCE [LARGE SCALE GENOMIC DNA]</scope>
    <source>
        <strain evidence="2 3">JCM 30723</strain>
    </source>
</reference>
<dbReference type="RefSeq" id="WP_165757162.1">
    <property type="nucleotide sequence ID" value="NZ_BLKY01000001.1"/>
</dbReference>
<dbReference type="EMBL" id="BLKY01000001">
    <property type="protein sequence ID" value="GFG86181.1"/>
    <property type="molecule type" value="Genomic_DNA"/>
</dbReference>
<sequence>MTQRDDQQPEHGESLEDTVDRLDAKAAEEYDTETRAREARKRGSPEEPPD</sequence>
<accession>A0A7I9YBU0</accession>
<name>A0A7I9YBU0_MYCAL</name>
<gene>
    <name evidence="2" type="ORF">MALGJ_28570</name>
</gene>
<organism evidence="2 3">
    <name type="scientific">Mycolicibacter algericus</name>
    <name type="common">Mycobacterium algericum</name>
    <dbReference type="NCBI Taxonomy" id="1288388"/>
    <lineage>
        <taxon>Bacteria</taxon>
        <taxon>Bacillati</taxon>
        <taxon>Actinomycetota</taxon>
        <taxon>Actinomycetes</taxon>
        <taxon>Mycobacteriales</taxon>
        <taxon>Mycobacteriaceae</taxon>
        <taxon>Mycolicibacter</taxon>
    </lineage>
</organism>
<evidence type="ECO:0000313" key="2">
    <source>
        <dbReference type="EMBL" id="GFG86181.1"/>
    </source>
</evidence>
<comment type="caution">
    <text evidence="2">The sequence shown here is derived from an EMBL/GenBank/DDBJ whole genome shotgun (WGS) entry which is preliminary data.</text>
</comment>
<evidence type="ECO:0000256" key="1">
    <source>
        <dbReference type="SAM" id="MobiDB-lite"/>
    </source>
</evidence>
<feature type="region of interest" description="Disordered" evidence="1">
    <location>
        <begin position="1"/>
        <end position="50"/>
    </location>
</feature>
<protein>
    <recommendedName>
        <fullName evidence="4">YfhD family protein</fullName>
    </recommendedName>
</protein>
<dbReference type="Proteomes" id="UP000465305">
    <property type="component" value="Unassembled WGS sequence"/>
</dbReference>